<evidence type="ECO:0000313" key="4">
    <source>
        <dbReference type="Proteomes" id="UP000295260"/>
    </source>
</evidence>
<protein>
    <recommendedName>
        <fullName evidence="2">Ribosome-binding factor A</fullName>
    </recommendedName>
</protein>
<comment type="subunit">
    <text evidence="2">Monomer. Binds 30S ribosomal subunits, but not 50S ribosomal subunits or 70S ribosomes.</text>
</comment>
<gene>
    <name evidence="2" type="primary">rbfA</name>
    <name evidence="3" type="ORF">BC748_1133</name>
</gene>
<dbReference type="GO" id="GO:0043024">
    <property type="term" value="F:ribosomal small subunit binding"/>
    <property type="evidence" value="ECO:0007669"/>
    <property type="project" value="TreeGrafter"/>
</dbReference>
<dbReference type="Pfam" id="PF02033">
    <property type="entry name" value="RBFA"/>
    <property type="match status" value="1"/>
</dbReference>
<comment type="caution">
    <text evidence="3">The sequence shown here is derived from an EMBL/GenBank/DDBJ whole genome shotgun (WGS) entry which is preliminary data.</text>
</comment>
<dbReference type="EMBL" id="SNXR01000012">
    <property type="protein sequence ID" value="TDP60154.1"/>
    <property type="molecule type" value="Genomic_DNA"/>
</dbReference>
<evidence type="ECO:0000313" key="3">
    <source>
        <dbReference type="EMBL" id="TDP60154.1"/>
    </source>
</evidence>
<reference evidence="3 4" key="1">
    <citation type="submission" date="2019-03" db="EMBL/GenBank/DDBJ databases">
        <title>Genomic Encyclopedia of Archaeal and Bacterial Type Strains, Phase II (KMG-II): from individual species to whole genera.</title>
        <authorList>
            <person name="Goeker M."/>
        </authorList>
    </citation>
    <scope>NUCLEOTIDE SEQUENCE [LARGE SCALE GENOMIC DNA]</scope>
    <source>
        <strain evidence="3 4">DSM 25687</strain>
    </source>
</reference>
<comment type="similarity">
    <text evidence="2">Belongs to the RbfA family.</text>
</comment>
<dbReference type="Proteomes" id="UP000295260">
    <property type="component" value="Unassembled WGS sequence"/>
</dbReference>
<dbReference type="Gene3D" id="3.30.300.20">
    <property type="match status" value="1"/>
</dbReference>
<dbReference type="NCBIfam" id="TIGR00082">
    <property type="entry name" value="rbfA"/>
    <property type="match status" value="1"/>
</dbReference>
<dbReference type="InterPro" id="IPR000238">
    <property type="entry name" value="RbfA"/>
</dbReference>
<dbReference type="AlphaFoldDB" id="A0A4R6QBP5"/>
<dbReference type="GO" id="GO:0030490">
    <property type="term" value="P:maturation of SSU-rRNA"/>
    <property type="evidence" value="ECO:0007669"/>
    <property type="project" value="UniProtKB-UniRule"/>
</dbReference>
<proteinExistence type="inferred from homology"/>
<name>A0A4R6QBP5_9FLAO</name>
<dbReference type="PANTHER" id="PTHR33515:SF1">
    <property type="entry name" value="RIBOSOME-BINDING FACTOR A, CHLOROPLASTIC-RELATED"/>
    <property type="match status" value="1"/>
</dbReference>
<dbReference type="SUPFAM" id="SSF89919">
    <property type="entry name" value="Ribosome-binding factor A, RbfA"/>
    <property type="match status" value="1"/>
</dbReference>
<sequence length="150" mass="17257">MFRFLILTTLRMIEFVYFCSMETNRQKKIGSVLQKDLVDILQGEVRKNGISNLVISVSKVIVTTDLSIAKVYLSVFPQDKAKDLLEAVKTNAPLIKHDLSQRVKLQLRKVPNLAFYIDDSLDYIEKIDNALSGKENPIVNRDLLEKRKKF</sequence>
<comment type="function">
    <text evidence="2">One of several proteins that assist in the late maturation steps of the functional core of the 30S ribosomal subunit. Associates with free 30S ribosomal subunits (but not with 30S subunits that are part of 70S ribosomes or polysomes). Required for efficient processing of 16S rRNA. May interact with the 5'-terminal helix region of 16S rRNA.</text>
</comment>
<evidence type="ECO:0000256" key="1">
    <source>
        <dbReference type="ARBA" id="ARBA00022517"/>
    </source>
</evidence>
<keyword evidence="2" id="KW-0963">Cytoplasm</keyword>
<comment type="subcellular location">
    <subcellularLocation>
        <location evidence="2">Cytoplasm</location>
    </subcellularLocation>
</comment>
<dbReference type="PANTHER" id="PTHR33515">
    <property type="entry name" value="RIBOSOME-BINDING FACTOR A, CHLOROPLASTIC-RELATED"/>
    <property type="match status" value="1"/>
</dbReference>
<dbReference type="InterPro" id="IPR015946">
    <property type="entry name" value="KH_dom-like_a/b"/>
</dbReference>
<dbReference type="CDD" id="cd21109">
    <property type="entry name" value="SPASM"/>
    <property type="match status" value="1"/>
</dbReference>
<keyword evidence="4" id="KW-1185">Reference proteome</keyword>
<dbReference type="HAMAP" id="MF_00003">
    <property type="entry name" value="RbfA"/>
    <property type="match status" value="1"/>
</dbReference>
<dbReference type="GO" id="GO:0005829">
    <property type="term" value="C:cytosol"/>
    <property type="evidence" value="ECO:0007669"/>
    <property type="project" value="TreeGrafter"/>
</dbReference>
<organism evidence="3 4">
    <name type="scientific">Flavobacterium dankookense</name>
    <dbReference type="NCBI Taxonomy" id="706186"/>
    <lineage>
        <taxon>Bacteria</taxon>
        <taxon>Pseudomonadati</taxon>
        <taxon>Bacteroidota</taxon>
        <taxon>Flavobacteriia</taxon>
        <taxon>Flavobacteriales</taxon>
        <taxon>Flavobacteriaceae</taxon>
        <taxon>Flavobacterium</taxon>
    </lineage>
</organism>
<accession>A0A4R6QBP5</accession>
<keyword evidence="1 2" id="KW-0690">Ribosome biogenesis</keyword>
<dbReference type="InterPro" id="IPR023799">
    <property type="entry name" value="RbfA_dom_sf"/>
</dbReference>
<evidence type="ECO:0000256" key="2">
    <source>
        <dbReference type="HAMAP-Rule" id="MF_00003"/>
    </source>
</evidence>